<evidence type="ECO:0000313" key="5">
    <source>
        <dbReference type="Proteomes" id="UP001152797"/>
    </source>
</evidence>
<evidence type="ECO:0000259" key="2">
    <source>
        <dbReference type="PROSITE" id="PS50222"/>
    </source>
</evidence>
<dbReference type="Proteomes" id="UP001152797">
    <property type="component" value="Unassembled WGS sequence"/>
</dbReference>
<dbReference type="EMBL" id="CAMXCT020002896">
    <property type="protein sequence ID" value="CAL1154555.1"/>
    <property type="molecule type" value="Genomic_DNA"/>
</dbReference>
<keyword evidence="5" id="KW-1185">Reference proteome</keyword>
<feature type="region of interest" description="Disordered" evidence="1">
    <location>
        <begin position="293"/>
        <end position="357"/>
    </location>
</feature>
<dbReference type="SUPFAM" id="SSF47473">
    <property type="entry name" value="EF-hand"/>
    <property type="match status" value="1"/>
</dbReference>
<sequence>MRRQVPTLQPVRPGAHDPRQDAKWALELALYEASIHPATTKPLKLLSFPKTIFLSEIPKGTAAKELGAFFAHGTCAEVSFHLQSELGSWLGTATVTFGSQAERDKAFNDLPRFVRVYVGPLRDWAGRTDLAKMQAQLKEHFLKFGRVRSCRVMCPRAFPGQSALPFCLLECHPTAARVVLTNRQEYGELGGSLSSEMFVRDLLGKSEADVERQRELEATFANFDHDGDGALNRTESWAWYRFLDEDGEDSEVTDQHRAAFLEFDEDHDEKFSKPEIAELLLCMDKVEAMKDAVDMEDEEDEEEEYEDVATAEDGTDAEGDSEDESEEDEDEEGEEEEEDEDAESNDGESTSSDTVLH</sequence>
<dbReference type="EMBL" id="CAMXCT030002896">
    <property type="protein sequence ID" value="CAL4788492.1"/>
    <property type="molecule type" value="Genomic_DNA"/>
</dbReference>
<dbReference type="EMBL" id="CAMXCT010002896">
    <property type="protein sequence ID" value="CAI4001180.1"/>
    <property type="molecule type" value="Genomic_DNA"/>
</dbReference>
<evidence type="ECO:0000256" key="1">
    <source>
        <dbReference type="SAM" id="MobiDB-lite"/>
    </source>
</evidence>
<reference evidence="4 5" key="2">
    <citation type="submission" date="2024-05" db="EMBL/GenBank/DDBJ databases">
        <authorList>
            <person name="Chen Y."/>
            <person name="Shah S."/>
            <person name="Dougan E. K."/>
            <person name="Thang M."/>
            <person name="Chan C."/>
        </authorList>
    </citation>
    <scope>NUCLEOTIDE SEQUENCE [LARGE SCALE GENOMIC DNA]</scope>
</reference>
<gene>
    <name evidence="3" type="ORF">C1SCF055_LOCUS27248</name>
</gene>
<dbReference type="OrthoDB" id="436336at2759"/>
<reference evidence="3" key="1">
    <citation type="submission" date="2022-10" db="EMBL/GenBank/DDBJ databases">
        <authorList>
            <person name="Chen Y."/>
            <person name="Dougan E. K."/>
            <person name="Chan C."/>
            <person name="Rhodes N."/>
            <person name="Thang M."/>
        </authorList>
    </citation>
    <scope>NUCLEOTIDE SEQUENCE</scope>
</reference>
<dbReference type="InterPro" id="IPR035979">
    <property type="entry name" value="RBD_domain_sf"/>
</dbReference>
<feature type="domain" description="EF-hand" evidence="2">
    <location>
        <begin position="211"/>
        <end position="246"/>
    </location>
</feature>
<dbReference type="GO" id="GO:0003676">
    <property type="term" value="F:nucleic acid binding"/>
    <property type="evidence" value="ECO:0007669"/>
    <property type="project" value="InterPro"/>
</dbReference>
<dbReference type="SUPFAM" id="SSF54928">
    <property type="entry name" value="RNA-binding domain, RBD"/>
    <property type="match status" value="1"/>
</dbReference>
<comment type="caution">
    <text evidence="3">The sequence shown here is derived from an EMBL/GenBank/DDBJ whole genome shotgun (WGS) entry which is preliminary data.</text>
</comment>
<dbReference type="InterPro" id="IPR002048">
    <property type="entry name" value="EF_hand_dom"/>
</dbReference>
<accession>A0A9P1G832</accession>
<proteinExistence type="predicted"/>
<dbReference type="AlphaFoldDB" id="A0A9P1G832"/>
<organism evidence="3">
    <name type="scientific">Cladocopium goreaui</name>
    <dbReference type="NCBI Taxonomy" id="2562237"/>
    <lineage>
        <taxon>Eukaryota</taxon>
        <taxon>Sar</taxon>
        <taxon>Alveolata</taxon>
        <taxon>Dinophyceae</taxon>
        <taxon>Suessiales</taxon>
        <taxon>Symbiodiniaceae</taxon>
        <taxon>Cladocopium</taxon>
    </lineage>
</organism>
<feature type="compositionally biased region" description="Acidic residues" evidence="1">
    <location>
        <begin position="294"/>
        <end position="346"/>
    </location>
</feature>
<protein>
    <submittedName>
        <fullName evidence="4">Small RNA degrading nuclease 1</fullName>
    </submittedName>
</protein>
<dbReference type="GO" id="GO:0005509">
    <property type="term" value="F:calcium ion binding"/>
    <property type="evidence" value="ECO:0007669"/>
    <property type="project" value="InterPro"/>
</dbReference>
<dbReference type="Gene3D" id="1.10.238.10">
    <property type="entry name" value="EF-hand"/>
    <property type="match status" value="1"/>
</dbReference>
<name>A0A9P1G832_9DINO</name>
<dbReference type="PROSITE" id="PS50222">
    <property type="entry name" value="EF_HAND_2"/>
    <property type="match status" value="1"/>
</dbReference>
<evidence type="ECO:0000313" key="3">
    <source>
        <dbReference type="EMBL" id="CAI4001180.1"/>
    </source>
</evidence>
<dbReference type="InterPro" id="IPR011992">
    <property type="entry name" value="EF-hand-dom_pair"/>
</dbReference>
<evidence type="ECO:0000313" key="4">
    <source>
        <dbReference type="EMBL" id="CAL4788492.1"/>
    </source>
</evidence>